<dbReference type="AlphaFoldDB" id="A0A173R1C5"/>
<evidence type="ECO:0000313" key="3">
    <source>
        <dbReference type="EMBL" id="CUM71625.1"/>
    </source>
</evidence>
<protein>
    <recommendedName>
        <fullName evidence="2">DUF6199 domain-containing protein</fullName>
    </recommendedName>
</protein>
<proteinExistence type="predicted"/>
<dbReference type="EMBL" id="CYXV01000001">
    <property type="protein sequence ID" value="CUM71625.1"/>
    <property type="molecule type" value="Genomic_DNA"/>
</dbReference>
<dbReference type="InterPro" id="IPR045679">
    <property type="entry name" value="DUF6199"/>
</dbReference>
<keyword evidence="1" id="KW-0472">Membrane</keyword>
<dbReference type="RefSeq" id="WP_055260788.1">
    <property type="nucleotide sequence ID" value="NZ_CYXV01000001.1"/>
</dbReference>
<dbReference type="Pfam" id="PF19701">
    <property type="entry name" value="DUF6199"/>
    <property type="match status" value="1"/>
</dbReference>
<evidence type="ECO:0000313" key="4">
    <source>
        <dbReference type="Proteomes" id="UP000095495"/>
    </source>
</evidence>
<gene>
    <name evidence="3" type="ORF">ERS852420_00207</name>
</gene>
<reference evidence="3 4" key="1">
    <citation type="submission" date="2015-09" db="EMBL/GenBank/DDBJ databases">
        <authorList>
            <consortium name="Pathogen Informatics"/>
        </authorList>
    </citation>
    <scope>NUCLEOTIDE SEQUENCE [LARGE SCALE GENOMIC DNA]</scope>
    <source>
        <strain evidence="3 4">2789STDY5608863</strain>
    </source>
</reference>
<dbReference type="GeneID" id="99748996"/>
<name>A0A173R1C5_9FIRM</name>
<organism evidence="3 4">
    <name type="scientific">Roseburia faecis</name>
    <dbReference type="NCBI Taxonomy" id="301302"/>
    <lineage>
        <taxon>Bacteria</taxon>
        <taxon>Bacillati</taxon>
        <taxon>Bacillota</taxon>
        <taxon>Clostridia</taxon>
        <taxon>Lachnospirales</taxon>
        <taxon>Lachnospiraceae</taxon>
        <taxon>Roseburia</taxon>
    </lineage>
</organism>
<feature type="transmembrane region" description="Helical" evidence="1">
    <location>
        <begin position="50"/>
        <end position="69"/>
    </location>
</feature>
<evidence type="ECO:0000256" key="1">
    <source>
        <dbReference type="SAM" id="Phobius"/>
    </source>
</evidence>
<keyword evidence="1" id="KW-0812">Transmembrane</keyword>
<feature type="transmembrane region" description="Helical" evidence="1">
    <location>
        <begin position="6"/>
        <end position="29"/>
    </location>
</feature>
<sequence>MWWSIGGGIIIFALGMFIFLKPGLIWKLTEKWKSYRADEPSEFYLKTTKIGGILFALFGIIMIMLPVILE</sequence>
<dbReference type="Proteomes" id="UP000095495">
    <property type="component" value="Unassembled WGS sequence"/>
</dbReference>
<accession>A0A173R1C5</accession>
<keyword evidence="1" id="KW-1133">Transmembrane helix</keyword>
<feature type="domain" description="DUF6199" evidence="2">
    <location>
        <begin position="8"/>
        <end position="65"/>
    </location>
</feature>
<evidence type="ECO:0000259" key="2">
    <source>
        <dbReference type="Pfam" id="PF19701"/>
    </source>
</evidence>